<name>A0AAW9QJ06_9BURK</name>
<accession>A0AAW9QJ06</accession>
<evidence type="ECO:0008006" key="3">
    <source>
        <dbReference type="Google" id="ProtNLM"/>
    </source>
</evidence>
<evidence type="ECO:0000313" key="1">
    <source>
        <dbReference type="EMBL" id="MEF7616343.1"/>
    </source>
</evidence>
<dbReference type="Gene3D" id="3.40.50.720">
    <property type="entry name" value="NAD(P)-binding Rossmann-like Domain"/>
    <property type="match status" value="1"/>
</dbReference>
<protein>
    <recommendedName>
        <fullName evidence="3">SDR family NAD(P)-dependent oxidoreductase</fullName>
    </recommendedName>
</protein>
<sequence length="53" mass="5467">MKVLEGKRVLVTAGAAGIGRAMALAFCDAGARVEVCGIGGPTARVEQMDFDAW</sequence>
<comment type="caution">
    <text evidence="1">The sequence shown here is derived from an EMBL/GenBank/DDBJ whole genome shotgun (WGS) entry which is preliminary data.</text>
</comment>
<gene>
    <name evidence="1" type="ORF">V4F39_20680</name>
</gene>
<dbReference type="RefSeq" id="WP_332291809.1">
    <property type="nucleotide sequence ID" value="NZ_JAZIBG010000041.1"/>
</dbReference>
<dbReference type="AlphaFoldDB" id="A0AAW9QJ06"/>
<evidence type="ECO:0000313" key="2">
    <source>
        <dbReference type="Proteomes" id="UP001336250"/>
    </source>
</evidence>
<dbReference type="Proteomes" id="UP001336250">
    <property type="component" value="Unassembled WGS sequence"/>
</dbReference>
<dbReference type="EMBL" id="JAZIBG010000041">
    <property type="protein sequence ID" value="MEF7616343.1"/>
    <property type="molecule type" value="Genomic_DNA"/>
</dbReference>
<dbReference type="InterPro" id="IPR036291">
    <property type="entry name" value="NAD(P)-bd_dom_sf"/>
</dbReference>
<organism evidence="1 2">
    <name type="scientific">Aquincola agrisoli</name>
    <dbReference type="NCBI Taxonomy" id="3119538"/>
    <lineage>
        <taxon>Bacteria</taxon>
        <taxon>Pseudomonadati</taxon>
        <taxon>Pseudomonadota</taxon>
        <taxon>Betaproteobacteria</taxon>
        <taxon>Burkholderiales</taxon>
        <taxon>Sphaerotilaceae</taxon>
        <taxon>Aquincola</taxon>
    </lineage>
</organism>
<reference evidence="1 2" key="1">
    <citation type="submission" date="2024-02" db="EMBL/GenBank/DDBJ databases">
        <title>Genome sequence of Aquincola sp. MAHUQ-54.</title>
        <authorList>
            <person name="Huq M.A."/>
        </authorList>
    </citation>
    <scope>NUCLEOTIDE SEQUENCE [LARGE SCALE GENOMIC DNA]</scope>
    <source>
        <strain evidence="1 2">MAHUQ-54</strain>
    </source>
</reference>
<keyword evidence="2" id="KW-1185">Reference proteome</keyword>
<proteinExistence type="predicted"/>
<dbReference type="SUPFAM" id="SSF51735">
    <property type="entry name" value="NAD(P)-binding Rossmann-fold domains"/>
    <property type="match status" value="1"/>
</dbReference>